<evidence type="ECO:0000259" key="1">
    <source>
        <dbReference type="Pfam" id="PF05050"/>
    </source>
</evidence>
<gene>
    <name evidence="2" type="ORF">SAMN05216402_0260</name>
</gene>
<evidence type="ECO:0000313" key="3">
    <source>
        <dbReference type="Proteomes" id="UP000183471"/>
    </source>
</evidence>
<evidence type="ECO:0000313" key="2">
    <source>
        <dbReference type="EMBL" id="SDQ30008.1"/>
    </source>
</evidence>
<dbReference type="InterPro" id="IPR029063">
    <property type="entry name" value="SAM-dependent_MTases_sf"/>
</dbReference>
<proteinExistence type="predicted"/>
<dbReference type="GO" id="GO:0032259">
    <property type="term" value="P:methylation"/>
    <property type="evidence" value="ECO:0007669"/>
    <property type="project" value="UniProtKB-KW"/>
</dbReference>
<keyword evidence="2" id="KW-0489">Methyltransferase</keyword>
<dbReference type="Proteomes" id="UP000183471">
    <property type="component" value="Unassembled WGS sequence"/>
</dbReference>
<comment type="caution">
    <text evidence="2">The sequence shown here is derived from an EMBL/GenBank/DDBJ whole genome shotgun (WGS) entry which is preliminary data.</text>
</comment>
<keyword evidence="3" id="KW-1185">Reference proteome</keyword>
<dbReference type="PANTHER" id="PTHR36973:SF4">
    <property type="entry name" value="NODULATION PROTEIN"/>
    <property type="match status" value="1"/>
</dbReference>
<dbReference type="GO" id="GO:0008168">
    <property type="term" value="F:methyltransferase activity"/>
    <property type="evidence" value="ECO:0007669"/>
    <property type="project" value="UniProtKB-KW"/>
</dbReference>
<keyword evidence="2" id="KW-0808">Transferase</keyword>
<organism evidence="2 3">
    <name type="scientific">Nitrosospira multiformis</name>
    <dbReference type="NCBI Taxonomy" id="1231"/>
    <lineage>
        <taxon>Bacteria</taxon>
        <taxon>Pseudomonadati</taxon>
        <taxon>Pseudomonadota</taxon>
        <taxon>Betaproteobacteria</taxon>
        <taxon>Nitrosomonadales</taxon>
        <taxon>Nitrosomonadaceae</taxon>
        <taxon>Nitrosospira</taxon>
    </lineage>
</organism>
<sequence length="243" mass="28092">MTEDAFTVMAHAALKIGIRIPEAQPVRRLYEQQYLCDYLLKWGINCVFDVGANNGKYAHHLRMMGYEGYIFSFEPIQKDYLELSRLSQEDARWKTFNFALGNEHSRKPFNIIEQSGTVFSSFLEPKFQAKKNVEMIEVKRLDSIFPELVSGIENPRVFLKTDTQGYDIEVVQGIGNRIDDIIGLQAELSVTPIYEESPHYTKSLMYFESLGFSLMNLFVVNRGKHGSILEYDCLMTRLERFIA</sequence>
<reference evidence="2 3" key="1">
    <citation type="submission" date="2016-10" db="EMBL/GenBank/DDBJ databases">
        <authorList>
            <person name="Varghese N."/>
            <person name="Submissions S."/>
        </authorList>
    </citation>
    <scope>NUCLEOTIDE SEQUENCE [LARGE SCALE GENOMIC DNA]</scope>
    <source>
        <strain evidence="2 3">Nl1</strain>
    </source>
</reference>
<dbReference type="EMBL" id="FNKY01000001">
    <property type="protein sequence ID" value="SDQ30008.1"/>
    <property type="molecule type" value="Genomic_DNA"/>
</dbReference>
<dbReference type="RefSeq" id="WP_081346609.1">
    <property type="nucleotide sequence ID" value="NZ_FNKY01000001.1"/>
</dbReference>
<feature type="domain" description="Methyltransferase FkbM" evidence="1">
    <location>
        <begin position="49"/>
        <end position="213"/>
    </location>
</feature>
<dbReference type="Pfam" id="PF05050">
    <property type="entry name" value="Methyltransf_21"/>
    <property type="match status" value="1"/>
</dbReference>
<dbReference type="InterPro" id="IPR053188">
    <property type="entry name" value="FkbM_Methyltransferase"/>
</dbReference>
<dbReference type="InterPro" id="IPR006342">
    <property type="entry name" value="FkbM_mtfrase"/>
</dbReference>
<name>A0ABY0T7T2_9PROT</name>
<dbReference type="NCBIfam" id="TIGR01444">
    <property type="entry name" value="fkbM_fam"/>
    <property type="match status" value="1"/>
</dbReference>
<dbReference type="PANTHER" id="PTHR36973">
    <property type="entry name" value="SLL1456 PROTEIN-RELATED"/>
    <property type="match status" value="1"/>
</dbReference>
<accession>A0ABY0T7T2</accession>
<dbReference type="Gene3D" id="3.40.50.150">
    <property type="entry name" value="Vaccinia Virus protein VP39"/>
    <property type="match status" value="1"/>
</dbReference>
<dbReference type="SUPFAM" id="SSF53335">
    <property type="entry name" value="S-adenosyl-L-methionine-dependent methyltransferases"/>
    <property type="match status" value="1"/>
</dbReference>
<protein>
    <submittedName>
        <fullName evidence="2">Methyltransferase, FkbM family</fullName>
    </submittedName>
</protein>